<dbReference type="InterPro" id="IPR036900">
    <property type="entry name" value="A-D-PHexomutase_C_sf"/>
</dbReference>
<evidence type="ECO:0000256" key="7">
    <source>
        <dbReference type="RuleBase" id="RU004326"/>
    </source>
</evidence>
<keyword evidence="4 7" id="KW-0479">Metal-binding</keyword>
<keyword evidence="13" id="KW-1185">Reference proteome</keyword>
<comment type="similarity">
    <text evidence="2 7">Belongs to the phosphohexose mutase family.</text>
</comment>
<keyword evidence="5 7" id="KW-0460">Magnesium</keyword>
<evidence type="ECO:0000256" key="1">
    <source>
        <dbReference type="ARBA" id="ARBA00001946"/>
    </source>
</evidence>
<sequence length="462" mass="50408">MTLIKSISGIRGTIGGKVGDNLTPIDAVKFASAYGVWLKQNRVKENYKVVVGRDARISGKMMQNLVMNTLIGLGIDVVDVGLSTTPTVEIAVPLEHADGGIILTASHNPKQWNALKLLDEKGEFLDAVEGEKILNIAESDAMSFAEVDDLGKITKHKSYIDLHIIEVLDLELVTVTAIEEANLKVVVDGVNSTGGIAIPLLLERLGVEVVKLYCEPNGEFPHNPEPLKEHLTDLSEAVKKHNADFGIVVDPDVDRLAFMDENGNMFGEEYTLVACADYVLSKTPGNTVSNMSSTRALRDVTEKHGGTYEASAVGEVNVVKLMKKNKVVIGGEGNGGIIYPDSHYGRDALVGVALFLSLLAEKQMKVSELRATYPDYFMSKKKIQLTPGLDVDGILKEIETRYQNEQLTTIDGVKIDFSESWAHLRKSNTEPIIRIYTEAKSQLEADTLADKFIAEIGAIANL</sequence>
<dbReference type="InterPro" id="IPR005843">
    <property type="entry name" value="A-D-PHexomutase_C"/>
</dbReference>
<evidence type="ECO:0000259" key="8">
    <source>
        <dbReference type="Pfam" id="PF00408"/>
    </source>
</evidence>
<protein>
    <submittedName>
        <fullName evidence="12">Phosphoglucosamine mutase</fullName>
        <ecNumber evidence="12">5.4.2.10</ecNumber>
    </submittedName>
</protein>
<dbReference type="InterPro" id="IPR016055">
    <property type="entry name" value="A-D-PHexomutase_a/b/a-I/II/III"/>
</dbReference>
<evidence type="ECO:0000259" key="9">
    <source>
        <dbReference type="Pfam" id="PF02878"/>
    </source>
</evidence>
<gene>
    <name evidence="12" type="primary">glmM</name>
    <name evidence="12" type="ORF">ACFFU1_08530</name>
</gene>
<dbReference type="InterPro" id="IPR005845">
    <property type="entry name" value="A-D-PHexomutase_a/b/a-II"/>
</dbReference>
<dbReference type="InterPro" id="IPR050060">
    <property type="entry name" value="Phosphoglucosamine_mutase"/>
</dbReference>
<dbReference type="PANTHER" id="PTHR42946">
    <property type="entry name" value="PHOSPHOHEXOSE MUTASE"/>
    <property type="match status" value="1"/>
</dbReference>
<dbReference type="InterPro" id="IPR024086">
    <property type="entry name" value="GlmM_arc-type"/>
</dbReference>
<dbReference type="InterPro" id="IPR016066">
    <property type="entry name" value="A-D-PHexomutase_CS"/>
</dbReference>
<dbReference type="InterPro" id="IPR005844">
    <property type="entry name" value="A-D-PHexomutase_a/b/a-I"/>
</dbReference>
<name>A0ABV5GZ69_9FLAO</name>
<dbReference type="NCBIfam" id="TIGR03990">
    <property type="entry name" value="Arch_GlmM"/>
    <property type="match status" value="1"/>
</dbReference>
<feature type="domain" description="Alpha-D-phosphohexomutase alpha/beta/alpha" evidence="9">
    <location>
        <begin position="8"/>
        <end position="140"/>
    </location>
</feature>
<evidence type="ECO:0000259" key="10">
    <source>
        <dbReference type="Pfam" id="PF02879"/>
    </source>
</evidence>
<dbReference type="SUPFAM" id="SSF53738">
    <property type="entry name" value="Phosphoglucomutase, first 3 domains"/>
    <property type="match status" value="3"/>
</dbReference>
<reference evidence="12 13" key="1">
    <citation type="submission" date="2024-09" db="EMBL/GenBank/DDBJ databases">
        <authorList>
            <person name="Sun Q."/>
            <person name="Mori K."/>
        </authorList>
    </citation>
    <scope>NUCLEOTIDE SEQUENCE [LARGE SCALE GENOMIC DNA]</scope>
    <source>
        <strain evidence="12 13">CECT 8300</strain>
    </source>
</reference>
<dbReference type="PROSITE" id="PS00710">
    <property type="entry name" value="PGM_PMM"/>
    <property type="match status" value="1"/>
</dbReference>
<dbReference type="PRINTS" id="PR00509">
    <property type="entry name" value="PGMPMM"/>
</dbReference>
<dbReference type="Pfam" id="PF02878">
    <property type="entry name" value="PGM_PMM_I"/>
    <property type="match status" value="1"/>
</dbReference>
<evidence type="ECO:0000313" key="13">
    <source>
        <dbReference type="Proteomes" id="UP001589590"/>
    </source>
</evidence>
<keyword evidence="3" id="KW-0597">Phosphoprotein</keyword>
<comment type="caution">
    <text evidence="12">The sequence shown here is derived from an EMBL/GenBank/DDBJ whole genome shotgun (WGS) entry which is preliminary data.</text>
</comment>
<keyword evidence="6 12" id="KW-0413">Isomerase</keyword>
<evidence type="ECO:0000256" key="4">
    <source>
        <dbReference type="ARBA" id="ARBA00022723"/>
    </source>
</evidence>
<dbReference type="Pfam" id="PF02880">
    <property type="entry name" value="PGM_PMM_III"/>
    <property type="match status" value="1"/>
</dbReference>
<accession>A0ABV5GZ69</accession>
<dbReference type="Gene3D" id="3.40.120.10">
    <property type="entry name" value="Alpha-D-Glucose-1,6-Bisphosphate, subunit A, domain 3"/>
    <property type="match status" value="3"/>
</dbReference>
<dbReference type="InterPro" id="IPR005841">
    <property type="entry name" value="Alpha-D-phosphohexomutase_SF"/>
</dbReference>
<feature type="domain" description="Alpha-D-phosphohexomutase C-terminal" evidence="8">
    <location>
        <begin position="395"/>
        <end position="453"/>
    </location>
</feature>
<feature type="domain" description="Alpha-D-phosphohexomutase alpha/beta/alpha" evidence="10">
    <location>
        <begin position="175"/>
        <end position="263"/>
    </location>
</feature>
<dbReference type="InterPro" id="IPR005846">
    <property type="entry name" value="A-D-PHexomutase_a/b/a-III"/>
</dbReference>
<dbReference type="EC" id="5.4.2.10" evidence="12"/>
<evidence type="ECO:0000256" key="6">
    <source>
        <dbReference type="ARBA" id="ARBA00023235"/>
    </source>
</evidence>
<evidence type="ECO:0000256" key="5">
    <source>
        <dbReference type="ARBA" id="ARBA00022842"/>
    </source>
</evidence>
<dbReference type="Pfam" id="PF02879">
    <property type="entry name" value="PGM_PMM_II"/>
    <property type="match status" value="1"/>
</dbReference>
<proteinExistence type="inferred from homology"/>
<evidence type="ECO:0000256" key="3">
    <source>
        <dbReference type="ARBA" id="ARBA00022553"/>
    </source>
</evidence>
<dbReference type="EMBL" id="JBHMFA010000005">
    <property type="protein sequence ID" value="MFB9104943.1"/>
    <property type="molecule type" value="Genomic_DNA"/>
</dbReference>
<evidence type="ECO:0000313" key="12">
    <source>
        <dbReference type="EMBL" id="MFB9104943.1"/>
    </source>
</evidence>
<dbReference type="SUPFAM" id="SSF55957">
    <property type="entry name" value="Phosphoglucomutase, C-terminal domain"/>
    <property type="match status" value="1"/>
</dbReference>
<evidence type="ECO:0000259" key="11">
    <source>
        <dbReference type="Pfam" id="PF02880"/>
    </source>
</evidence>
<dbReference type="GO" id="GO:0008966">
    <property type="term" value="F:phosphoglucosamine mutase activity"/>
    <property type="evidence" value="ECO:0007669"/>
    <property type="project" value="UniProtKB-EC"/>
</dbReference>
<feature type="domain" description="Alpha-D-phosphohexomutase alpha/beta/alpha" evidence="11">
    <location>
        <begin position="270"/>
        <end position="374"/>
    </location>
</feature>
<dbReference type="PANTHER" id="PTHR42946:SF1">
    <property type="entry name" value="PHOSPHOGLUCOMUTASE (ALPHA-D-GLUCOSE-1,6-BISPHOSPHATE-DEPENDENT)"/>
    <property type="match status" value="1"/>
</dbReference>
<evidence type="ECO:0000256" key="2">
    <source>
        <dbReference type="ARBA" id="ARBA00010231"/>
    </source>
</evidence>
<dbReference type="RefSeq" id="WP_290272980.1">
    <property type="nucleotide sequence ID" value="NZ_JAUFQP010000013.1"/>
</dbReference>
<dbReference type="Pfam" id="PF00408">
    <property type="entry name" value="PGM_PMM_IV"/>
    <property type="match status" value="1"/>
</dbReference>
<comment type="cofactor">
    <cofactor evidence="1">
        <name>Mg(2+)</name>
        <dbReference type="ChEBI" id="CHEBI:18420"/>
    </cofactor>
</comment>
<dbReference type="Proteomes" id="UP001589590">
    <property type="component" value="Unassembled WGS sequence"/>
</dbReference>
<dbReference type="Gene3D" id="3.30.310.50">
    <property type="entry name" value="Alpha-D-phosphohexomutase, C-terminal domain"/>
    <property type="match status" value="1"/>
</dbReference>
<organism evidence="12 13">
    <name type="scientific">Algibacter miyuki</name>
    <dbReference type="NCBI Taxonomy" id="1306933"/>
    <lineage>
        <taxon>Bacteria</taxon>
        <taxon>Pseudomonadati</taxon>
        <taxon>Bacteroidota</taxon>
        <taxon>Flavobacteriia</taxon>
        <taxon>Flavobacteriales</taxon>
        <taxon>Flavobacteriaceae</taxon>
        <taxon>Algibacter</taxon>
    </lineage>
</organism>